<comment type="caution">
    <text evidence="1">The sequence shown here is derived from an EMBL/GenBank/DDBJ whole genome shotgun (WGS) entry which is preliminary data.</text>
</comment>
<accession>A0ACC6PD92</accession>
<evidence type="ECO:0000313" key="1">
    <source>
        <dbReference type="EMBL" id="MEJ8304758.1"/>
    </source>
</evidence>
<keyword evidence="2" id="KW-1185">Reference proteome</keyword>
<evidence type="ECO:0000313" key="2">
    <source>
        <dbReference type="Proteomes" id="UP001380953"/>
    </source>
</evidence>
<sequence length="349" mass="37654">MQQRFKTLSILFVLVLTVGLLAACGSNNEAQTSAEPAAQAETTDNNAQAATTDEATTEAAEENASEAATGDRTITYLGKEYTVPAKAERIVITGAMEAMEDAVTLDVHPVGAITYAGEFPEQFASITDNAQSIGEKTEPNFETILSLKPDVILGSTKFPEETLAQLEKIAPTILVSHISDDWKDNLKLMGELTGKEAEAQAAIDQYAADVETAKAEIGTKVEDKSVLAVRVRQGSLYVYPAGIFVNAILYGDLGIEVPEIIASAEAQQEISVEQLAEINPDYLFLQFSENENSKAPQALEDLQNNPIIQQLKAHKDGKMFVNLMNPLSEGGPAWSRDQFLKAAAEKLSE</sequence>
<organism evidence="1 2">
    <name type="scientific">Saccharibacillus sacchari</name>
    <dbReference type="NCBI Taxonomy" id="456493"/>
    <lineage>
        <taxon>Bacteria</taxon>
        <taxon>Bacillati</taxon>
        <taxon>Bacillota</taxon>
        <taxon>Bacilli</taxon>
        <taxon>Bacillales</taxon>
        <taxon>Paenibacillaceae</taxon>
        <taxon>Saccharibacillus</taxon>
    </lineage>
</organism>
<gene>
    <name evidence="1" type="ORF">WKI47_12700</name>
</gene>
<reference evidence="1" key="1">
    <citation type="submission" date="2024-03" db="EMBL/GenBank/DDBJ databases">
        <title>Whole genome sequecning of epiphytes from Marcgravia umbellata leaves.</title>
        <authorList>
            <person name="Kumar G."/>
            <person name="Savka M.A."/>
        </authorList>
    </citation>
    <scope>NUCLEOTIDE SEQUENCE</scope>
    <source>
        <strain evidence="1">RIT_BL5</strain>
    </source>
</reference>
<dbReference type="EMBL" id="JBBKAR010000033">
    <property type="protein sequence ID" value="MEJ8304758.1"/>
    <property type="molecule type" value="Genomic_DNA"/>
</dbReference>
<dbReference type="Proteomes" id="UP001380953">
    <property type="component" value="Unassembled WGS sequence"/>
</dbReference>
<protein>
    <submittedName>
        <fullName evidence="1">ABC transporter substrate-binding protein</fullName>
    </submittedName>
</protein>
<proteinExistence type="predicted"/>
<name>A0ACC6PD92_9BACL</name>